<keyword evidence="4" id="KW-1185">Reference proteome</keyword>
<dbReference type="AlphaFoldDB" id="A0AAV7MPL3"/>
<feature type="region of interest" description="Disordered" evidence="1">
    <location>
        <begin position="1"/>
        <end position="24"/>
    </location>
</feature>
<feature type="transmembrane region" description="Helical" evidence="2">
    <location>
        <begin position="21"/>
        <end position="40"/>
    </location>
</feature>
<reference evidence="3" key="1">
    <citation type="journal article" date="2022" name="bioRxiv">
        <title>Sequencing and chromosome-scale assembly of the giantPleurodeles waltlgenome.</title>
        <authorList>
            <person name="Brown T."/>
            <person name="Elewa A."/>
            <person name="Iarovenko S."/>
            <person name="Subramanian E."/>
            <person name="Araus A.J."/>
            <person name="Petzold A."/>
            <person name="Susuki M."/>
            <person name="Suzuki K.-i.T."/>
            <person name="Hayashi T."/>
            <person name="Toyoda A."/>
            <person name="Oliveira C."/>
            <person name="Osipova E."/>
            <person name="Leigh N.D."/>
            <person name="Simon A."/>
            <person name="Yun M.H."/>
        </authorList>
    </citation>
    <scope>NUCLEOTIDE SEQUENCE</scope>
    <source>
        <strain evidence="3">20211129_DDA</strain>
        <tissue evidence="3">Liver</tissue>
    </source>
</reference>
<comment type="caution">
    <text evidence="3">The sequence shown here is derived from an EMBL/GenBank/DDBJ whole genome shotgun (WGS) entry which is preliminary data.</text>
</comment>
<feature type="compositionally biased region" description="Basic residues" evidence="1">
    <location>
        <begin position="1"/>
        <end position="20"/>
    </location>
</feature>
<accession>A0AAV7MPL3</accession>
<proteinExistence type="predicted"/>
<dbReference type="Proteomes" id="UP001066276">
    <property type="component" value="Chromosome 9"/>
</dbReference>
<protein>
    <submittedName>
        <fullName evidence="3">Uncharacterized protein</fullName>
    </submittedName>
</protein>
<dbReference type="EMBL" id="JANPWB010000013">
    <property type="protein sequence ID" value="KAJ1103908.1"/>
    <property type="molecule type" value="Genomic_DNA"/>
</dbReference>
<evidence type="ECO:0000313" key="4">
    <source>
        <dbReference type="Proteomes" id="UP001066276"/>
    </source>
</evidence>
<keyword evidence="2" id="KW-1133">Transmembrane helix</keyword>
<keyword evidence="2" id="KW-0812">Transmembrane</keyword>
<sequence>MKRNPPASKNRRSRVRRGRKGGGATVEVANPTLLLMFKLLGLGGDRLFICSDGISFVLVPLEAMCRAFDRMLGAYYCTCSVTLEGGMGGRQAY</sequence>
<keyword evidence="2" id="KW-0472">Membrane</keyword>
<name>A0AAV7MPL3_PLEWA</name>
<evidence type="ECO:0000256" key="2">
    <source>
        <dbReference type="SAM" id="Phobius"/>
    </source>
</evidence>
<evidence type="ECO:0000256" key="1">
    <source>
        <dbReference type="SAM" id="MobiDB-lite"/>
    </source>
</evidence>
<organism evidence="3 4">
    <name type="scientific">Pleurodeles waltl</name>
    <name type="common">Iberian ribbed newt</name>
    <dbReference type="NCBI Taxonomy" id="8319"/>
    <lineage>
        <taxon>Eukaryota</taxon>
        <taxon>Metazoa</taxon>
        <taxon>Chordata</taxon>
        <taxon>Craniata</taxon>
        <taxon>Vertebrata</taxon>
        <taxon>Euteleostomi</taxon>
        <taxon>Amphibia</taxon>
        <taxon>Batrachia</taxon>
        <taxon>Caudata</taxon>
        <taxon>Salamandroidea</taxon>
        <taxon>Salamandridae</taxon>
        <taxon>Pleurodelinae</taxon>
        <taxon>Pleurodeles</taxon>
    </lineage>
</organism>
<evidence type="ECO:0000313" key="3">
    <source>
        <dbReference type="EMBL" id="KAJ1103908.1"/>
    </source>
</evidence>
<gene>
    <name evidence="3" type="ORF">NDU88_001329</name>
</gene>